<reference evidence="3 4" key="1">
    <citation type="submission" date="2021-03" db="EMBL/GenBank/DDBJ databases">
        <title>Genomic Encyclopedia of Type Strains, Phase IV (KMG-IV): sequencing the most valuable type-strain genomes for metagenomic binning, comparative biology and taxonomic classification.</title>
        <authorList>
            <person name="Goeker M."/>
        </authorList>
    </citation>
    <scope>NUCLEOTIDE SEQUENCE [LARGE SCALE GENOMIC DNA]</scope>
    <source>
        <strain evidence="3 4">DSM 25609</strain>
    </source>
</reference>
<sequence length="138" mass="15931">MHFPSKRDLWMTMVLWGIALVGVIMPIVNGEMIAFLFLLPLSALLLWFWFSTGYKIEDDIIKIRYGPIRMKVPIKNILIIKKRKNPFTAPALSVDKLELVSGRFDVISISPENQEEFVKSVLKVNDEIKLDSRINVKE</sequence>
<keyword evidence="4" id="KW-1185">Reference proteome</keyword>
<dbReference type="Proteomes" id="UP001519345">
    <property type="component" value="Unassembled WGS sequence"/>
</dbReference>
<proteinExistence type="predicted"/>
<name>A0ABS4IAH7_9BACI</name>
<keyword evidence="1" id="KW-0472">Membrane</keyword>
<evidence type="ECO:0000259" key="2">
    <source>
        <dbReference type="Pfam" id="PF06713"/>
    </source>
</evidence>
<keyword evidence="1" id="KW-1133">Transmembrane helix</keyword>
<protein>
    <recommendedName>
        <fullName evidence="2">Uncharacterized protein YyaB-like PH domain-containing protein</fullName>
    </recommendedName>
</protein>
<dbReference type="Pfam" id="PF06713">
    <property type="entry name" value="bPH_4"/>
    <property type="match status" value="1"/>
</dbReference>
<evidence type="ECO:0000313" key="3">
    <source>
        <dbReference type="EMBL" id="MBP1967934.1"/>
    </source>
</evidence>
<dbReference type="EMBL" id="JAGGKX010000001">
    <property type="protein sequence ID" value="MBP1967934.1"/>
    <property type="molecule type" value="Genomic_DNA"/>
</dbReference>
<feature type="transmembrane region" description="Helical" evidence="1">
    <location>
        <begin position="34"/>
        <end position="54"/>
    </location>
</feature>
<dbReference type="InterPro" id="IPR009589">
    <property type="entry name" value="PH_YyaB-like"/>
</dbReference>
<comment type="caution">
    <text evidence="3">The sequence shown here is derived from an EMBL/GenBank/DDBJ whole genome shotgun (WGS) entry which is preliminary data.</text>
</comment>
<feature type="transmembrane region" description="Helical" evidence="1">
    <location>
        <begin position="9"/>
        <end position="28"/>
    </location>
</feature>
<accession>A0ABS4IAH7</accession>
<evidence type="ECO:0000313" key="4">
    <source>
        <dbReference type="Proteomes" id="UP001519345"/>
    </source>
</evidence>
<organism evidence="3 4">
    <name type="scientific">Virgibacillus natechei</name>
    <dbReference type="NCBI Taxonomy" id="1216297"/>
    <lineage>
        <taxon>Bacteria</taxon>
        <taxon>Bacillati</taxon>
        <taxon>Bacillota</taxon>
        <taxon>Bacilli</taxon>
        <taxon>Bacillales</taxon>
        <taxon>Bacillaceae</taxon>
        <taxon>Virgibacillus</taxon>
    </lineage>
</organism>
<dbReference type="RefSeq" id="WP_209461186.1">
    <property type="nucleotide sequence ID" value="NZ_CP110224.1"/>
</dbReference>
<gene>
    <name evidence="3" type="ORF">J2Z83_000026</name>
</gene>
<evidence type="ECO:0000256" key="1">
    <source>
        <dbReference type="SAM" id="Phobius"/>
    </source>
</evidence>
<keyword evidence="1" id="KW-0812">Transmembrane</keyword>
<feature type="domain" description="Uncharacterized protein YyaB-like PH" evidence="2">
    <location>
        <begin position="52"/>
        <end position="125"/>
    </location>
</feature>